<comment type="function">
    <text evidence="6">Involved in correct processing of both the 5' and 3' ends of 23S rRNA precursor. Processes 30S rRNA precursor transcript even in absence of ribonuclease 3 (Rnc); Rnc processes 30S rRNA into smaller rRNA precursors.</text>
</comment>
<accession>A0A6L5XVC5</accession>
<sequence length="148" mass="16839">MEKSVKSLLDKIQDTFELQPVMAKQYSPLTLAYIGDAIYDLIIRTMLVEHGNAPVNKLHRKASSFVKAEAQARLIHQIEDELTEEELAIYKRGRNAKSATSAKNASVLDYRTATGFEALMGYLYLDNQIDRALWLVQYGLEKEKNSRT</sequence>
<keyword evidence="6" id="KW-0460">Magnesium</keyword>
<keyword evidence="6" id="KW-0963">Cytoplasm</keyword>
<dbReference type="AlphaFoldDB" id="A0A6L5XVC5"/>
<dbReference type="HAMAP" id="MF_01468">
    <property type="entry name" value="RNase_Mini_III"/>
    <property type="match status" value="1"/>
</dbReference>
<dbReference type="GO" id="GO:0006364">
    <property type="term" value="P:rRNA processing"/>
    <property type="evidence" value="ECO:0007669"/>
    <property type="project" value="UniProtKB-UniRule"/>
</dbReference>
<keyword evidence="5 6" id="KW-0378">Hydrolase</keyword>
<protein>
    <recommendedName>
        <fullName evidence="6">Mini-ribonuclease 3</fullName>
        <shortName evidence="6">Mini-3</shortName>
        <shortName evidence="6">Mini-RNase 3</shortName>
        <ecNumber evidence="6">3.1.26.-</ecNumber>
    </recommendedName>
    <alternativeName>
        <fullName evidence="6">Mini-RNase III</fullName>
        <shortName evidence="6">Mini-III</shortName>
    </alternativeName>
</protein>
<keyword evidence="6" id="KW-0699">rRNA-binding</keyword>
<dbReference type="PANTHER" id="PTHR34276:SF1">
    <property type="entry name" value="MINI-RIBONUCLEASE 3"/>
    <property type="match status" value="1"/>
</dbReference>
<evidence type="ECO:0000313" key="9">
    <source>
        <dbReference type="Proteomes" id="UP000482209"/>
    </source>
</evidence>
<dbReference type="PANTHER" id="PTHR34276">
    <property type="entry name" value="MINI-RIBONUCLEASE 3"/>
    <property type="match status" value="1"/>
</dbReference>
<dbReference type="Gene3D" id="1.10.1520.10">
    <property type="entry name" value="Ribonuclease III domain"/>
    <property type="match status" value="1"/>
</dbReference>
<keyword evidence="2 6" id="KW-0698">rRNA processing</keyword>
<evidence type="ECO:0000256" key="4">
    <source>
        <dbReference type="ARBA" id="ARBA00022759"/>
    </source>
</evidence>
<keyword evidence="9" id="KW-1185">Reference proteome</keyword>
<evidence type="ECO:0000256" key="5">
    <source>
        <dbReference type="ARBA" id="ARBA00022801"/>
    </source>
</evidence>
<comment type="subunit">
    <text evidence="6">Homodimer.</text>
</comment>
<dbReference type="RefSeq" id="WP_154516497.1">
    <property type="nucleotide sequence ID" value="NZ_VUMT01000002.1"/>
</dbReference>
<reference evidence="8 9" key="1">
    <citation type="submission" date="2019-08" db="EMBL/GenBank/DDBJ databases">
        <title>In-depth cultivation of the pig gut microbiome towards novel bacterial diversity and tailored functional studies.</title>
        <authorList>
            <person name="Wylensek D."/>
            <person name="Hitch T.C.A."/>
            <person name="Clavel T."/>
        </authorList>
    </citation>
    <scope>NUCLEOTIDE SEQUENCE [LARGE SCALE GENOMIC DNA]</scope>
    <source>
        <strain evidence="8 9">WCA-693-APC-MOT-I</strain>
    </source>
</reference>
<dbReference type="EC" id="3.1.26.-" evidence="6"/>
<comment type="caution">
    <text evidence="8">The sequence shown here is derived from an EMBL/GenBank/DDBJ whole genome shotgun (WGS) entry which is preliminary data.</text>
</comment>
<feature type="domain" description="RNase III" evidence="7">
    <location>
        <begin position="11"/>
        <end position="147"/>
    </location>
</feature>
<dbReference type="Proteomes" id="UP000482209">
    <property type="component" value="Unassembled WGS sequence"/>
</dbReference>
<evidence type="ECO:0000256" key="3">
    <source>
        <dbReference type="ARBA" id="ARBA00022722"/>
    </source>
</evidence>
<evidence type="ECO:0000256" key="6">
    <source>
        <dbReference type="HAMAP-Rule" id="MF_01468"/>
    </source>
</evidence>
<dbReference type="PIRSF" id="PIRSF005520">
    <property type="entry name" value="UCP005520"/>
    <property type="match status" value="1"/>
</dbReference>
<proteinExistence type="inferred from homology"/>
<dbReference type="InterPro" id="IPR008226">
    <property type="entry name" value="Mini3_fam"/>
</dbReference>
<evidence type="ECO:0000313" key="8">
    <source>
        <dbReference type="EMBL" id="MSS62662.1"/>
    </source>
</evidence>
<organism evidence="8 9">
    <name type="scientific">Velocimicrobium porci</name>
    <dbReference type="NCBI Taxonomy" id="2606634"/>
    <lineage>
        <taxon>Bacteria</taxon>
        <taxon>Bacillati</taxon>
        <taxon>Bacillota</taxon>
        <taxon>Clostridia</taxon>
        <taxon>Lachnospirales</taxon>
        <taxon>Lachnospiraceae</taxon>
        <taxon>Velocimicrobium</taxon>
    </lineage>
</organism>
<evidence type="ECO:0000259" key="7">
    <source>
        <dbReference type="SMART" id="SM00535"/>
    </source>
</evidence>
<dbReference type="EMBL" id="VUMT01000002">
    <property type="protein sequence ID" value="MSS62662.1"/>
    <property type="molecule type" value="Genomic_DNA"/>
</dbReference>
<comment type="similarity">
    <text evidence="6">Belongs to the MrnC RNase family.</text>
</comment>
<evidence type="ECO:0000256" key="1">
    <source>
        <dbReference type="ARBA" id="ARBA00022517"/>
    </source>
</evidence>
<dbReference type="GO" id="GO:0005737">
    <property type="term" value="C:cytoplasm"/>
    <property type="evidence" value="ECO:0007669"/>
    <property type="project" value="UniProtKB-SubCell"/>
</dbReference>
<dbReference type="GO" id="GO:0019843">
    <property type="term" value="F:rRNA binding"/>
    <property type="evidence" value="ECO:0007669"/>
    <property type="project" value="UniProtKB-UniRule"/>
</dbReference>
<comment type="cofactor">
    <cofactor evidence="6">
        <name>Mg(2+)</name>
        <dbReference type="ChEBI" id="CHEBI:18420"/>
    </cofactor>
</comment>
<dbReference type="GO" id="GO:0004525">
    <property type="term" value="F:ribonuclease III activity"/>
    <property type="evidence" value="ECO:0007669"/>
    <property type="project" value="InterPro"/>
</dbReference>
<comment type="subcellular location">
    <subcellularLocation>
        <location evidence="6">Cytoplasm</location>
    </subcellularLocation>
</comment>
<evidence type="ECO:0000256" key="2">
    <source>
        <dbReference type="ARBA" id="ARBA00022552"/>
    </source>
</evidence>
<feature type="active site" evidence="6">
    <location>
        <position position="36"/>
    </location>
</feature>
<dbReference type="InterPro" id="IPR036389">
    <property type="entry name" value="RNase_III_sf"/>
</dbReference>
<gene>
    <name evidence="6" type="primary">mrnC</name>
    <name evidence="8" type="ORF">FYJ58_01980</name>
</gene>
<dbReference type="CDD" id="cd00593">
    <property type="entry name" value="RIBOc"/>
    <property type="match status" value="1"/>
</dbReference>
<keyword evidence="3 6" id="KW-0540">Nuclease</keyword>
<dbReference type="Pfam" id="PF00636">
    <property type="entry name" value="Ribonuclease_3"/>
    <property type="match status" value="1"/>
</dbReference>
<keyword evidence="6" id="KW-0694">RNA-binding</keyword>
<dbReference type="InterPro" id="IPR000999">
    <property type="entry name" value="RNase_III_dom"/>
</dbReference>
<keyword evidence="1 6" id="KW-0690">Ribosome biogenesis</keyword>
<keyword evidence="4 6" id="KW-0255">Endonuclease</keyword>
<dbReference type="SMART" id="SM00535">
    <property type="entry name" value="RIBOc"/>
    <property type="match status" value="1"/>
</dbReference>
<name>A0A6L5XVC5_9FIRM</name>
<dbReference type="SUPFAM" id="SSF69065">
    <property type="entry name" value="RNase III domain-like"/>
    <property type="match status" value="1"/>
</dbReference>